<keyword evidence="7 8" id="KW-0472">Membrane</keyword>
<evidence type="ECO:0000256" key="2">
    <source>
        <dbReference type="ARBA" id="ARBA00010942"/>
    </source>
</evidence>
<gene>
    <name evidence="9" type="ORF">CQ12_13450</name>
</gene>
<keyword evidence="4" id="KW-1003">Cell membrane</keyword>
<evidence type="ECO:0000256" key="7">
    <source>
        <dbReference type="ARBA" id="ARBA00023136"/>
    </source>
</evidence>
<dbReference type="InterPro" id="IPR004763">
    <property type="entry name" value="CusA-like"/>
</dbReference>
<dbReference type="GO" id="GO:0005886">
    <property type="term" value="C:plasma membrane"/>
    <property type="evidence" value="ECO:0007669"/>
    <property type="project" value="UniProtKB-SubCell"/>
</dbReference>
<comment type="caution">
    <text evidence="9">The sequence shown here is derived from an EMBL/GenBank/DDBJ whole genome shotgun (WGS) entry which is preliminary data.</text>
</comment>
<feature type="transmembrane region" description="Helical" evidence="8">
    <location>
        <begin position="879"/>
        <end position="898"/>
    </location>
</feature>
<dbReference type="SUPFAM" id="SSF82866">
    <property type="entry name" value="Multidrug efflux transporter AcrB transmembrane domain"/>
    <property type="match status" value="2"/>
</dbReference>
<dbReference type="SUPFAM" id="SSF82714">
    <property type="entry name" value="Multidrug efflux transporter AcrB TolC docking domain, DN and DC subdomains"/>
    <property type="match status" value="2"/>
</dbReference>
<feature type="transmembrane region" description="Helical" evidence="8">
    <location>
        <begin position="360"/>
        <end position="380"/>
    </location>
</feature>
<feature type="transmembrane region" description="Helical" evidence="8">
    <location>
        <begin position="387"/>
        <end position="410"/>
    </location>
</feature>
<protein>
    <submittedName>
        <fullName evidence="9">Cytochrome C peroxidase</fullName>
    </submittedName>
</protein>
<feature type="transmembrane region" description="Helical" evidence="8">
    <location>
        <begin position="933"/>
        <end position="955"/>
    </location>
</feature>
<dbReference type="Gene3D" id="3.30.2090.10">
    <property type="entry name" value="Multidrug efflux transporter AcrB TolC docking domain, DN and DC subdomains"/>
    <property type="match status" value="2"/>
</dbReference>
<keyword evidence="6 8" id="KW-1133">Transmembrane helix</keyword>
<feature type="transmembrane region" description="Helical" evidence="8">
    <location>
        <begin position="905"/>
        <end position="927"/>
    </location>
</feature>
<dbReference type="InterPro" id="IPR001036">
    <property type="entry name" value="Acrflvin-R"/>
</dbReference>
<evidence type="ECO:0000313" key="10">
    <source>
        <dbReference type="Proteomes" id="UP000050863"/>
    </source>
</evidence>
<evidence type="ECO:0000256" key="3">
    <source>
        <dbReference type="ARBA" id="ARBA00022448"/>
    </source>
</evidence>
<feature type="transmembrane region" description="Helical" evidence="8">
    <location>
        <begin position="451"/>
        <end position="471"/>
    </location>
</feature>
<evidence type="ECO:0000256" key="5">
    <source>
        <dbReference type="ARBA" id="ARBA00022692"/>
    </source>
</evidence>
<dbReference type="PRINTS" id="PR00702">
    <property type="entry name" value="ACRIFLAVINRP"/>
</dbReference>
<evidence type="ECO:0000256" key="6">
    <source>
        <dbReference type="ARBA" id="ARBA00022989"/>
    </source>
</evidence>
<evidence type="ECO:0000256" key="4">
    <source>
        <dbReference type="ARBA" id="ARBA00022475"/>
    </source>
</evidence>
<dbReference type="STRING" id="280332.CQ12_13450"/>
<dbReference type="NCBIfam" id="TIGR00914">
    <property type="entry name" value="2A0601"/>
    <property type="match status" value="1"/>
</dbReference>
<dbReference type="GO" id="GO:0008324">
    <property type="term" value="F:monoatomic cation transmembrane transporter activity"/>
    <property type="evidence" value="ECO:0007669"/>
    <property type="project" value="InterPro"/>
</dbReference>
<dbReference type="OrthoDB" id="9758757at2"/>
<feature type="transmembrane region" description="Helical" evidence="8">
    <location>
        <begin position="975"/>
        <end position="996"/>
    </location>
</feature>
<dbReference type="PANTHER" id="PTHR32063">
    <property type="match status" value="1"/>
</dbReference>
<dbReference type="RefSeq" id="WP_057838412.1">
    <property type="nucleotide sequence ID" value="NZ_LLXZ01000162.1"/>
</dbReference>
<keyword evidence="10" id="KW-1185">Reference proteome</keyword>
<dbReference type="InterPro" id="IPR027463">
    <property type="entry name" value="AcrB_DN_DC_subdom"/>
</dbReference>
<dbReference type="SUPFAM" id="SSF82693">
    <property type="entry name" value="Multidrug efflux transporter AcrB pore domain, PN1, PN2, PC1 and PC2 subdomains"/>
    <property type="match status" value="3"/>
</dbReference>
<dbReference type="EMBL" id="LLXZ01000162">
    <property type="protein sequence ID" value="KRR01847.1"/>
    <property type="molecule type" value="Genomic_DNA"/>
</dbReference>
<feature type="transmembrane region" description="Helical" evidence="8">
    <location>
        <begin position="1008"/>
        <end position="1034"/>
    </location>
</feature>
<keyword evidence="9" id="KW-0575">Peroxidase</keyword>
<dbReference type="Pfam" id="PF00873">
    <property type="entry name" value="ACR_tran"/>
    <property type="match status" value="1"/>
</dbReference>
<feature type="transmembrane region" description="Helical" evidence="8">
    <location>
        <begin position="483"/>
        <end position="505"/>
    </location>
</feature>
<accession>A0A0R3L235</accession>
<dbReference type="Gene3D" id="3.30.70.1430">
    <property type="entry name" value="Multidrug efflux transporter AcrB pore domain"/>
    <property type="match status" value="2"/>
</dbReference>
<dbReference type="Gene3D" id="1.20.1640.10">
    <property type="entry name" value="Multidrug efflux transporter AcrB transmembrane domain"/>
    <property type="match status" value="2"/>
</dbReference>
<dbReference type="Gene3D" id="3.30.70.1320">
    <property type="entry name" value="Multidrug efflux transporter AcrB pore domain like"/>
    <property type="match status" value="1"/>
</dbReference>
<evidence type="ECO:0000313" key="9">
    <source>
        <dbReference type="EMBL" id="KRR01847.1"/>
    </source>
</evidence>
<dbReference type="AlphaFoldDB" id="A0A0R3L235"/>
<proteinExistence type="inferred from homology"/>
<name>A0A0R3L235_9BRAD</name>
<dbReference type="Gene3D" id="3.30.70.1440">
    <property type="entry name" value="Multidrug efflux transporter AcrB pore domain"/>
    <property type="match status" value="1"/>
</dbReference>
<comment type="subcellular location">
    <subcellularLocation>
        <location evidence="1">Cell membrane</location>
        <topology evidence="1">Multi-pass membrane protein</topology>
    </subcellularLocation>
</comment>
<dbReference type="GO" id="GO:0004601">
    <property type="term" value="F:peroxidase activity"/>
    <property type="evidence" value="ECO:0007669"/>
    <property type="project" value="UniProtKB-KW"/>
</dbReference>
<dbReference type="PANTHER" id="PTHR32063:SF12">
    <property type="entry name" value="CATION EFFLUX SYSTEM PROTEIN"/>
    <property type="match status" value="1"/>
</dbReference>
<feature type="transmembrane region" description="Helical" evidence="8">
    <location>
        <begin position="538"/>
        <end position="557"/>
    </location>
</feature>
<keyword evidence="9" id="KW-0560">Oxidoreductase</keyword>
<feature type="transmembrane region" description="Helical" evidence="8">
    <location>
        <begin position="12"/>
        <end position="30"/>
    </location>
</feature>
<dbReference type="Proteomes" id="UP000050863">
    <property type="component" value="Unassembled WGS sequence"/>
</dbReference>
<organism evidence="9 10">
    <name type="scientific">Bradyrhizobium jicamae</name>
    <dbReference type="NCBI Taxonomy" id="280332"/>
    <lineage>
        <taxon>Bacteria</taxon>
        <taxon>Pseudomonadati</taxon>
        <taxon>Pseudomonadota</taxon>
        <taxon>Alphaproteobacteria</taxon>
        <taxon>Hyphomicrobiales</taxon>
        <taxon>Nitrobacteraceae</taxon>
        <taxon>Bradyrhizobium</taxon>
    </lineage>
</organism>
<evidence type="ECO:0000256" key="1">
    <source>
        <dbReference type="ARBA" id="ARBA00004651"/>
    </source>
</evidence>
<keyword evidence="5 8" id="KW-0812">Transmembrane</keyword>
<reference evidence="9 10" key="1">
    <citation type="submission" date="2014-03" db="EMBL/GenBank/DDBJ databases">
        <title>Bradyrhizobium valentinum sp. nov., isolated from effective nodules of Lupinus mariae-josephae, a lupine endemic of basic-lime soils in Eastern Spain.</title>
        <authorList>
            <person name="Duran D."/>
            <person name="Rey L."/>
            <person name="Navarro A."/>
            <person name="Busquets A."/>
            <person name="Imperial J."/>
            <person name="Ruiz-Argueso T."/>
        </authorList>
    </citation>
    <scope>NUCLEOTIDE SEQUENCE [LARGE SCALE GENOMIC DNA]</scope>
    <source>
        <strain evidence="9 10">PAC68</strain>
    </source>
</reference>
<comment type="similarity">
    <text evidence="2">Belongs to the resistance-nodulation-cell division (RND) (TC 2.A.6) family.</text>
</comment>
<dbReference type="GO" id="GO:0042910">
    <property type="term" value="F:xenobiotic transmembrane transporter activity"/>
    <property type="evidence" value="ECO:0007669"/>
    <property type="project" value="TreeGrafter"/>
</dbReference>
<keyword evidence="3" id="KW-0813">Transport</keyword>
<sequence length="1039" mass="112640">MDRLVALAVNRRYLMVGMFVAVLVGGLIAFRQLNIEAYPDPTPPMVDIVTQSPGLSSEEIERYITIPIETQVAGIKNLRTIRTISLYGLSDVKLQFSFDYTYEEALQQVLNRLAQLPPLPGGAQPTISPLSPIGEIFRYRLKGPPNYSVLDLKTLQDWVLQRRFRAVPGVIDVTGWGGKTKTYELQVDFNKLVANGLTLPQVLQAVSNANINVGGNTVNIGAQSAVVRGVGLIRSIDDLNNTMVSQSGGNPVLVRDIAHVTIGEKPRLGIAGLDQDDDIVQGIVLMRRGEQSSPTIARVEQLVRDINNSSVLPPGVRIERIYDRKDLIDITTHTVLHNMVVGIILIVLLQWMFLGDLRSALIVGATIPFALFFAVIILVLRGESANLLSVGAIDFGLIVDGTVIMVEAIFRRLTQTTALSEAEQSHISFETTMGMKSHAIMSASADVSRSIFFAAAIIIAAFLPLFTLSGVEGNIFGPMARTYAYALAGGLIATFTVTPALSAIILPAHMQETETRFMALLHWLYMPVLRWAIANRKIVLGGAAALFLMTIAFARLLGLEFLPKLEEGNLWIRATLPPTISLQEGNAYVNEMRRMIRARPEVESVVSQHGRPDDGTDAAGLFNAEFFAPLKPNSEWPGTRDKDELTAQLLGQLQDKFPGVEFNFSQYLQDNVSEAVSGVKGENSIKLYGNDLQALTDTANKIKSVLGTVQGVTDLAVFTSLGQPTIQIDIDRARAARYGLSPGDINATIKVAVGGDSAGDIYEPGSDRHFPIIVRLAPEYRKSAEAIHNLRIGVAGQGGITQIPLSEVASINLISGAAYIYREGQERYLPIKFSVRNRDLGSAIHEAQDKVAEQVQLPPGSRIEWVGEFGNLKDAIRRLSIVVPISLALIGVLLFFNFGSMGDTLLAMSVIPMAIFGGVLGLLISGIPFSVSAAIGFIALFGIAVMDGIIILSQYNQLIDEGYERMRAVIRTGELQLRPVLMTCVVAGVGLLPAALSEGIGSQVQKPLAVVVVTGMMLAPVVILVTLPVLISVFSRRAR</sequence>
<evidence type="ECO:0000256" key="8">
    <source>
        <dbReference type="SAM" id="Phobius"/>
    </source>
</evidence>
<feature type="transmembrane region" description="Helical" evidence="8">
    <location>
        <begin position="335"/>
        <end position="354"/>
    </location>
</feature>